<accession>A0ABY7MXB3</accession>
<organism evidence="2 3">
    <name type="scientific">Bradyrhizobium xenonodulans</name>
    <dbReference type="NCBI Taxonomy" id="2736875"/>
    <lineage>
        <taxon>Bacteria</taxon>
        <taxon>Pseudomonadati</taxon>
        <taxon>Pseudomonadota</taxon>
        <taxon>Alphaproteobacteria</taxon>
        <taxon>Hyphomicrobiales</taxon>
        <taxon>Nitrobacteraceae</taxon>
        <taxon>Bradyrhizobium</taxon>
    </lineage>
</organism>
<evidence type="ECO:0000313" key="2">
    <source>
        <dbReference type="EMBL" id="WBL82844.1"/>
    </source>
</evidence>
<name>A0ABY7MXB3_9BRAD</name>
<feature type="region of interest" description="Disordered" evidence="1">
    <location>
        <begin position="603"/>
        <end position="623"/>
    </location>
</feature>
<dbReference type="RefSeq" id="WP_270160415.1">
    <property type="nucleotide sequence ID" value="NZ_CP089391.1"/>
</dbReference>
<reference evidence="2" key="1">
    <citation type="submission" date="2021-12" db="EMBL/GenBank/DDBJ databases">
        <title>Bradyrhizobium xenonodulans sp. nov.</title>
        <authorList>
            <person name="Claassens R."/>
            <person name="Venter S.N."/>
            <person name="Beukes C.W."/>
            <person name="Stepkowski T."/>
            <person name="Steenkamp E.T."/>
        </authorList>
    </citation>
    <scope>NUCLEOTIDE SEQUENCE</scope>
    <source>
        <strain evidence="2">14AB</strain>
    </source>
</reference>
<evidence type="ECO:0000313" key="3">
    <source>
        <dbReference type="Proteomes" id="UP001179614"/>
    </source>
</evidence>
<proteinExistence type="predicted"/>
<protein>
    <submittedName>
        <fullName evidence="2">Uncharacterized protein</fullName>
    </submittedName>
</protein>
<keyword evidence="3" id="KW-1185">Reference proteome</keyword>
<feature type="compositionally biased region" description="Low complexity" evidence="1">
    <location>
        <begin position="670"/>
        <end position="692"/>
    </location>
</feature>
<feature type="region of interest" description="Disordered" evidence="1">
    <location>
        <begin position="662"/>
        <end position="692"/>
    </location>
</feature>
<gene>
    <name evidence="2" type="ORF">I3J27_21405</name>
</gene>
<dbReference type="Proteomes" id="UP001179614">
    <property type="component" value="Chromosome"/>
</dbReference>
<sequence length="760" mass="77986">MTLSVTYVEIDIPFCELSYGVAPCAASIPATGTAKCFNSIKTCQDRAHFSETDVTLRFALPAEYLPREIDCIPSIASVNFSPATVSLGKDLGQRASLTVTFQDHRHADTGQGYDKYRTERAYEPHARGSYFGKFRARQPFLRGRALRWINGVVGQALADMETWHFVIDSFTGPDPDGKFSIVAKDLLKLADGDRAQAPVLSSGFLAADITNSATSAALLPSGIGNAEYPASGYLCIGGNEVVSFTRAGDALTIVRGQLGSTASSHKTQDRVQLVLRYAAADAADIVHDLLTNYADIDPGTITLADWQAETAAFLGNVYTATICEPTAVATLVSELVEQAALAIWDDAEAQKLRLQVLRAVVTDVDTFTPENTLAGTLKIKEQPDKRLSRVQVYFAQIDPTKPLSNLDNYRSTSPSIDADAEADYGTAVIKTVLSRWIPAGGRAVADRLGAVQLGRYRDPPRNVQFQLQRHANTDVTLGVGYRVEHPSVQDATGASSDIPLQVVRLNPGADIYSVEGEEMLWTAPAADTGVRNVIFDSGFNNVNLRTIHDAIYPAPVAGNVVNCTVNAGVAIGSNSMGAPAFDVGSWPVGVTVNVVVRGRLQGAGGNGGSGGNGNENGGAGAPGGTALYTRRAITLDASGGELWGGGGGGGGGGALPGNGGAGGGGGAGVVPGSAGSSTPPAGSSAAGSTTTGGVAGSGGIGLGGAGGNGGGPGLPGSNGANTRFDELIGGAGGAAGKAIDGVSYITFSPAGGDIRGPQIN</sequence>
<evidence type="ECO:0000256" key="1">
    <source>
        <dbReference type="SAM" id="MobiDB-lite"/>
    </source>
</evidence>
<dbReference type="EMBL" id="CP089391">
    <property type="protein sequence ID" value="WBL82844.1"/>
    <property type="molecule type" value="Genomic_DNA"/>
</dbReference>